<dbReference type="OrthoDB" id="74910at2759"/>
<dbReference type="SUPFAM" id="SSF52833">
    <property type="entry name" value="Thioredoxin-like"/>
    <property type="match status" value="5"/>
</dbReference>
<proteinExistence type="inferred from homology"/>
<feature type="signal peptide" evidence="3">
    <location>
        <begin position="1"/>
        <end position="23"/>
    </location>
</feature>
<evidence type="ECO:0000256" key="3">
    <source>
        <dbReference type="SAM" id="SignalP"/>
    </source>
</evidence>
<feature type="region of interest" description="Disordered" evidence="2">
    <location>
        <begin position="377"/>
        <end position="396"/>
    </location>
</feature>
<evidence type="ECO:0000256" key="2">
    <source>
        <dbReference type="SAM" id="MobiDB-lite"/>
    </source>
</evidence>
<dbReference type="AlphaFoldDB" id="A0A7R8USQ1"/>
<evidence type="ECO:0000256" key="1">
    <source>
        <dbReference type="ARBA" id="ARBA00006347"/>
    </source>
</evidence>
<dbReference type="OMA" id="FCKKMKP"/>
<evidence type="ECO:0000259" key="4">
    <source>
        <dbReference type="PROSITE" id="PS51352"/>
    </source>
</evidence>
<dbReference type="FunCoup" id="A0A7R8USQ1">
    <property type="interactions" value="963"/>
</dbReference>
<dbReference type="InterPro" id="IPR051063">
    <property type="entry name" value="PDI"/>
</dbReference>
<protein>
    <recommendedName>
        <fullName evidence="4">Thioredoxin domain-containing protein</fullName>
    </recommendedName>
</protein>
<dbReference type="GO" id="GO:0003756">
    <property type="term" value="F:protein disulfide isomerase activity"/>
    <property type="evidence" value="ECO:0007669"/>
    <property type="project" value="InterPro"/>
</dbReference>
<dbReference type="InterPro" id="IPR046374">
    <property type="entry name" value="PDI_a_PDIR"/>
</dbReference>
<evidence type="ECO:0000313" key="5">
    <source>
        <dbReference type="EMBL" id="CAD7086334.1"/>
    </source>
</evidence>
<dbReference type="CDD" id="cd02997">
    <property type="entry name" value="PDI_a_PDIR"/>
    <property type="match status" value="3"/>
</dbReference>
<evidence type="ECO:0000313" key="6">
    <source>
        <dbReference type="Proteomes" id="UP000594454"/>
    </source>
</evidence>
<sequence>MNKITLFLIVAWVFLANLEQLAAKTNPQNVVIDSITDMKELKKLFRTKTNMLLMFVSSMKESQSAVKVLREAAEVVKGQGTMVLIDCSNSEKKKICKKLKVSPSPVVLKHYKDGEFHKDYDRQTTVQSMVNFMRDPTGDLPWEEDPAGADVLHIQDSNSLAKFLKKETKPVMLMFYAPWCGFCKQLKPDYAVAATELKSKYVMAAIDVDRPENTIVRRQYNITGFPTLLYFENGKVKQTYDGENKKDALVAFMMNPSAPPAPKPKEEDWSTDTTSEIVHLTTNGFEPALKDEKSVLVMFYAPWCGHCKRMKPEYEKAAVTMKNSKVPGILAALDATKESAIAQKYGVKGYPTVKYFVHGEFKFDVNVREADKIVAFMKDPKEPPPPPPPEKPWDEEESEVVHLDVENFKPFLKKKKHALVMFYAPWCGHCKRTKPEFTAAASKFSEDPRVAIAAVDCTRHSSVCSAYEVRGYPTIKYFSYLKTVTPYEGGRTEKDFVKYLASLGATVGVSPADSGISGPVLEVNDGNFDVAIKRKKHALLFFYTEWCKHCKPAKVEYSEAAKKLSGQDILFAMIDAEMNLDTTDRFNVSGFPTILRFTNGNLIGEFQGERTVDGFIAFAKGVETKKIVDEL</sequence>
<dbReference type="InterPro" id="IPR036249">
    <property type="entry name" value="Thioredoxin-like_sf"/>
</dbReference>
<accession>A0A7R8USQ1</accession>
<dbReference type="GO" id="GO:0006457">
    <property type="term" value="P:protein folding"/>
    <property type="evidence" value="ECO:0007669"/>
    <property type="project" value="TreeGrafter"/>
</dbReference>
<name>A0A7R8USQ1_HERIL</name>
<feature type="chain" id="PRO_5030656822" description="Thioredoxin domain-containing protein" evidence="3">
    <location>
        <begin position="24"/>
        <end position="631"/>
    </location>
</feature>
<dbReference type="EMBL" id="LR899011">
    <property type="protein sequence ID" value="CAD7086334.1"/>
    <property type="molecule type" value="Genomic_DNA"/>
</dbReference>
<dbReference type="PANTHER" id="PTHR45672">
    <property type="entry name" value="PROTEIN DISULFIDE-ISOMERASE C17H9.14C-RELATED"/>
    <property type="match status" value="1"/>
</dbReference>
<dbReference type="FunFam" id="3.40.30.10:FF:000029">
    <property type="entry name" value="protein disulfide-isomerase A5 isoform X2"/>
    <property type="match status" value="1"/>
</dbReference>
<dbReference type="Gene3D" id="3.40.30.10">
    <property type="entry name" value="Glutaredoxin"/>
    <property type="match status" value="5"/>
</dbReference>
<comment type="similarity">
    <text evidence="1">Belongs to the protein disulfide isomerase family.</text>
</comment>
<dbReference type="PRINTS" id="PR00421">
    <property type="entry name" value="THIOREDOXIN"/>
</dbReference>
<dbReference type="PANTHER" id="PTHR45672:SF2">
    <property type="entry name" value="PROTEIN DISULFIDE-ISOMERASE A5"/>
    <property type="match status" value="1"/>
</dbReference>
<feature type="domain" description="Thioredoxin" evidence="4">
    <location>
        <begin position="512"/>
        <end position="624"/>
    </location>
</feature>
<dbReference type="Proteomes" id="UP000594454">
    <property type="component" value="Chromosome 3"/>
</dbReference>
<organism evidence="5 6">
    <name type="scientific">Hermetia illucens</name>
    <name type="common">Black soldier fly</name>
    <dbReference type="NCBI Taxonomy" id="343691"/>
    <lineage>
        <taxon>Eukaryota</taxon>
        <taxon>Metazoa</taxon>
        <taxon>Ecdysozoa</taxon>
        <taxon>Arthropoda</taxon>
        <taxon>Hexapoda</taxon>
        <taxon>Insecta</taxon>
        <taxon>Pterygota</taxon>
        <taxon>Neoptera</taxon>
        <taxon>Endopterygota</taxon>
        <taxon>Diptera</taxon>
        <taxon>Brachycera</taxon>
        <taxon>Stratiomyomorpha</taxon>
        <taxon>Stratiomyidae</taxon>
        <taxon>Hermetiinae</taxon>
        <taxon>Hermetia</taxon>
    </lineage>
</organism>
<feature type="domain" description="Thioredoxin" evidence="4">
    <location>
        <begin position="380"/>
        <end position="505"/>
    </location>
</feature>
<gene>
    <name evidence="5" type="ORF">HERILL_LOCUS9114</name>
</gene>
<dbReference type="PROSITE" id="PS00194">
    <property type="entry name" value="THIOREDOXIN_1"/>
    <property type="match status" value="2"/>
</dbReference>
<dbReference type="GO" id="GO:0005783">
    <property type="term" value="C:endoplasmic reticulum"/>
    <property type="evidence" value="ECO:0007669"/>
    <property type="project" value="TreeGrafter"/>
</dbReference>
<dbReference type="InParanoid" id="A0A7R8USQ1"/>
<dbReference type="PROSITE" id="PS51352">
    <property type="entry name" value="THIOREDOXIN_2"/>
    <property type="match status" value="4"/>
</dbReference>
<dbReference type="Pfam" id="PF00085">
    <property type="entry name" value="Thioredoxin"/>
    <property type="match status" value="4"/>
</dbReference>
<feature type="domain" description="Thioredoxin" evidence="4">
    <location>
        <begin position="259"/>
        <end position="379"/>
    </location>
</feature>
<keyword evidence="3" id="KW-0732">Signal</keyword>
<dbReference type="CDD" id="cd02961">
    <property type="entry name" value="PDI_a_family"/>
    <property type="match status" value="1"/>
</dbReference>
<keyword evidence="6" id="KW-1185">Reference proteome</keyword>
<dbReference type="InterPro" id="IPR017937">
    <property type="entry name" value="Thioredoxin_CS"/>
</dbReference>
<feature type="domain" description="Thioredoxin" evidence="4">
    <location>
        <begin position="129"/>
        <end position="258"/>
    </location>
</feature>
<dbReference type="InterPro" id="IPR013766">
    <property type="entry name" value="Thioredoxin_domain"/>
</dbReference>
<reference evidence="5 6" key="1">
    <citation type="submission" date="2020-11" db="EMBL/GenBank/DDBJ databases">
        <authorList>
            <person name="Wallbank WR R."/>
            <person name="Pardo Diaz C."/>
            <person name="Kozak K."/>
            <person name="Martin S."/>
            <person name="Jiggins C."/>
            <person name="Moest M."/>
            <person name="Warren A I."/>
            <person name="Generalovic N T."/>
            <person name="Byers J.R.P. K."/>
            <person name="Montejo-Kovacevich G."/>
            <person name="Yen C E."/>
        </authorList>
    </citation>
    <scope>NUCLEOTIDE SEQUENCE [LARGE SCALE GENOMIC DNA]</scope>
</reference>